<protein>
    <submittedName>
        <fullName evidence="3">LGFP repeat-containing protein</fullName>
    </submittedName>
</protein>
<gene>
    <name evidence="3" type="ORF">ACFO5K_15430</name>
</gene>
<keyword evidence="4" id="KW-1185">Reference proteome</keyword>
<feature type="region of interest" description="Disordered" evidence="1">
    <location>
        <begin position="117"/>
        <end position="137"/>
    </location>
</feature>
<feature type="region of interest" description="Disordered" evidence="1">
    <location>
        <begin position="44"/>
        <end position="101"/>
    </location>
</feature>
<feature type="chain" id="PRO_5047028349" evidence="2">
    <location>
        <begin position="25"/>
        <end position="209"/>
    </location>
</feature>
<dbReference type="Pfam" id="PF08310">
    <property type="entry name" value="LGFP"/>
    <property type="match status" value="2"/>
</dbReference>
<feature type="compositionally biased region" description="Low complexity" evidence="1">
    <location>
        <begin position="63"/>
        <end position="96"/>
    </location>
</feature>
<organism evidence="3 4">
    <name type="scientific">Nocardia halotolerans</name>
    <dbReference type="NCBI Taxonomy" id="1755878"/>
    <lineage>
        <taxon>Bacteria</taxon>
        <taxon>Bacillati</taxon>
        <taxon>Actinomycetota</taxon>
        <taxon>Actinomycetes</taxon>
        <taxon>Mycobacteriales</taxon>
        <taxon>Nocardiaceae</taxon>
        <taxon>Nocardia</taxon>
    </lineage>
</organism>
<evidence type="ECO:0000256" key="1">
    <source>
        <dbReference type="SAM" id="MobiDB-lite"/>
    </source>
</evidence>
<feature type="region of interest" description="Disordered" evidence="1">
    <location>
        <begin position="168"/>
        <end position="209"/>
    </location>
</feature>
<dbReference type="EMBL" id="JBHSDL010000014">
    <property type="protein sequence ID" value="MFC4375493.1"/>
    <property type="molecule type" value="Genomic_DNA"/>
</dbReference>
<proteinExistence type="predicted"/>
<feature type="signal peptide" evidence="2">
    <location>
        <begin position="1"/>
        <end position="24"/>
    </location>
</feature>
<dbReference type="PROSITE" id="PS51257">
    <property type="entry name" value="PROKAR_LIPOPROTEIN"/>
    <property type="match status" value="1"/>
</dbReference>
<keyword evidence="2" id="KW-0732">Signal</keyword>
<accession>A0ABV8VHH7</accession>
<dbReference type="RefSeq" id="WP_378562293.1">
    <property type="nucleotide sequence ID" value="NZ_JBHSDL010000014.1"/>
</dbReference>
<reference evidence="4" key="1">
    <citation type="journal article" date="2019" name="Int. J. Syst. Evol. Microbiol.">
        <title>The Global Catalogue of Microorganisms (GCM) 10K type strain sequencing project: providing services to taxonomists for standard genome sequencing and annotation.</title>
        <authorList>
            <consortium name="The Broad Institute Genomics Platform"/>
            <consortium name="The Broad Institute Genome Sequencing Center for Infectious Disease"/>
            <person name="Wu L."/>
            <person name="Ma J."/>
        </authorList>
    </citation>
    <scope>NUCLEOTIDE SEQUENCE [LARGE SCALE GENOMIC DNA]</scope>
    <source>
        <strain evidence="4">IBRC-M 10490</strain>
    </source>
</reference>
<comment type="caution">
    <text evidence="3">The sequence shown here is derived from an EMBL/GenBank/DDBJ whole genome shotgun (WGS) entry which is preliminary data.</text>
</comment>
<name>A0ABV8VHH7_9NOCA</name>
<dbReference type="Proteomes" id="UP001595844">
    <property type="component" value="Unassembled WGS sequence"/>
</dbReference>
<sequence length="209" mass="21002">MNHFARRTTAGGAAIFAATALLLAAGCGDDTNDNVDSAISSVITTLPGGAGSETTTEGGGAGSPTETTGMGEESGTATGTATTTAAAAGESTTMSTPNGDITVSGQVYEKYMAVGGESSPLGMPEEAQESGPEGGEYQDFEGGTIYWSPDTGPHIVWGEIREAWEENGGANGTLGYPTSDEKDIPGGKQSDFTGGTITWVDGETTVTPK</sequence>
<evidence type="ECO:0000313" key="4">
    <source>
        <dbReference type="Proteomes" id="UP001595844"/>
    </source>
</evidence>
<dbReference type="InterPro" id="IPR013207">
    <property type="entry name" value="LGFP"/>
</dbReference>
<evidence type="ECO:0000313" key="3">
    <source>
        <dbReference type="EMBL" id="MFC4375493.1"/>
    </source>
</evidence>
<evidence type="ECO:0000256" key="2">
    <source>
        <dbReference type="SAM" id="SignalP"/>
    </source>
</evidence>